<dbReference type="PANTHER" id="PTHR39184">
    <property type="match status" value="1"/>
</dbReference>
<proteinExistence type="predicted"/>
<dbReference type="InterPro" id="IPR006437">
    <property type="entry name" value="Phage_terminase_lsu"/>
</dbReference>
<dbReference type="InterPro" id="IPR052380">
    <property type="entry name" value="Viral_DNA_packaging_terminase"/>
</dbReference>
<protein>
    <submittedName>
        <fullName evidence="1">PBSX family phage terminase large subunit</fullName>
    </submittedName>
</protein>
<dbReference type="EMBL" id="WKQM01000001">
    <property type="protein sequence ID" value="MSC50361.1"/>
    <property type="molecule type" value="Genomic_DNA"/>
</dbReference>
<dbReference type="InterPro" id="IPR027417">
    <property type="entry name" value="P-loop_NTPase"/>
</dbReference>
<name>A0A844D8I4_9FIRM</name>
<organism evidence="1 2">
    <name type="scientific">Faecalibacterium prausnitzii</name>
    <dbReference type="NCBI Taxonomy" id="853"/>
    <lineage>
        <taxon>Bacteria</taxon>
        <taxon>Bacillati</taxon>
        <taxon>Bacillota</taxon>
        <taxon>Clostridia</taxon>
        <taxon>Eubacteriales</taxon>
        <taxon>Oscillospiraceae</taxon>
        <taxon>Faecalibacterium</taxon>
    </lineage>
</organism>
<dbReference type="RefSeq" id="WP_154265275.1">
    <property type="nucleotide sequence ID" value="NZ_WKQM01000001.1"/>
</dbReference>
<dbReference type="Proteomes" id="UP000462091">
    <property type="component" value="Unassembled WGS sequence"/>
</dbReference>
<reference evidence="1 2" key="1">
    <citation type="journal article" date="2019" name="Nat. Med.">
        <title>A library of human gut bacterial isolates paired with longitudinal multiomics data enables mechanistic microbiome research.</title>
        <authorList>
            <person name="Poyet M."/>
            <person name="Groussin M."/>
            <person name="Gibbons S.M."/>
            <person name="Avila-Pacheco J."/>
            <person name="Jiang X."/>
            <person name="Kearney S.M."/>
            <person name="Perrotta A.R."/>
            <person name="Berdy B."/>
            <person name="Zhao S."/>
            <person name="Lieberman T.D."/>
            <person name="Swanson P.K."/>
            <person name="Smith M."/>
            <person name="Roesemann S."/>
            <person name="Alexander J.E."/>
            <person name="Rich S.A."/>
            <person name="Livny J."/>
            <person name="Vlamakis H."/>
            <person name="Clish C."/>
            <person name="Bullock K."/>
            <person name="Deik A."/>
            <person name="Scott J."/>
            <person name="Pierce K.A."/>
            <person name="Xavier R.J."/>
            <person name="Alm E.J."/>
        </authorList>
    </citation>
    <scope>NUCLEOTIDE SEQUENCE [LARGE SCALE GENOMIC DNA]</scope>
    <source>
        <strain evidence="1 2">BIOML-B1</strain>
    </source>
</reference>
<evidence type="ECO:0000313" key="2">
    <source>
        <dbReference type="Proteomes" id="UP000462091"/>
    </source>
</evidence>
<gene>
    <name evidence="1" type="ORF">GKE10_00230</name>
</gene>
<dbReference type="NCBIfam" id="TIGR01547">
    <property type="entry name" value="phage_term_2"/>
    <property type="match status" value="1"/>
</dbReference>
<dbReference type="AlphaFoldDB" id="A0A844D8I4"/>
<dbReference type="Gene3D" id="3.30.420.280">
    <property type="match status" value="1"/>
</dbReference>
<evidence type="ECO:0000313" key="1">
    <source>
        <dbReference type="EMBL" id="MSC50361.1"/>
    </source>
</evidence>
<sequence length="415" mass="47794">MRKSNGFRWKALSQRQKQVLSWWTPQSAYSGYNGIIADGAIRSGKTFAMSFSFVQWAMTCFSGQQFAMCGKTIASFRRNVLGTLKQQLAARGYNVKEHRAENCMTVSKGGRTNEFYFFGGKDESSQDLIQGITLAGAFFDEVALMPQSFVNQATARCSVTGSKFWFNCNPGSPQHWFYLEWVRKCRSRKMMYLHFTMDDNLSLSEDIKARYRSQYSGVFYQRYILGLWTVAEGLVYDMFDRKKHVIDVLPELSPKSAYVACDFGTQNATVFLLFQKQADADCWIVTREYYYSGREQKRQKTVGEYVTDLKAWLNGIKPERVIVDPSALPLITELRKNGFTQTPANNDVLSGILDVQTMLQTGRLKIYKDCKHTLEEFGVYAWDPDKDDTVLKVNDHCMDAIRYFVRTKRLVKLRN</sequence>
<dbReference type="PANTHER" id="PTHR39184:SF1">
    <property type="entry name" value="PBSX PHAGE TERMINASE LARGE SUBUNIT"/>
    <property type="match status" value="1"/>
</dbReference>
<dbReference type="Gene3D" id="3.40.50.300">
    <property type="entry name" value="P-loop containing nucleotide triphosphate hydrolases"/>
    <property type="match status" value="1"/>
</dbReference>
<dbReference type="Pfam" id="PF03237">
    <property type="entry name" value="Terminase_6N"/>
    <property type="match status" value="1"/>
</dbReference>
<comment type="caution">
    <text evidence="1">The sequence shown here is derived from an EMBL/GenBank/DDBJ whole genome shotgun (WGS) entry which is preliminary data.</text>
</comment>
<accession>A0A844D8I4</accession>